<gene>
    <name evidence="7" type="ORF">UAS_00693</name>
</gene>
<dbReference type="InterPro" id="IPR011010">
    <property type="entry name" value="DNA_brk_join_enz"/>
</dbReference>
<name>R2SLP8_9ENTE</name>
<dbReference type="Gene3D" id="1.10.443.10">
    <property type="entry name" value="Intergrase catalytic core"/>
    <property type="match status" value="1"/>
</dbReference>
<dbReference type="PANTHER" id="PTHR30349">
    <property type="entry name" value="PHAGE INTEGRASE-RELATED"/>
    <property type="match status" value="1"/>
</dbReference>
<accession>R2SLP8</accession>
<dbReference type="GO" id="GO:0015074">
    <property type="term" value="P:DNA integration"/>
    <property type="evidence" value="ECO:0007669"/>
    <property type="project" value="InterPro"/>
</dbReference>
<keyword evidence="3" id="KW-0233">DNA recombination</keyword>
<dbReference type="PANTHER" id="PTHR30349:SF41">
    <property type="entry name" value="INTEGRASE_RECOMBINASE PROTEIN MJ0367-RELATED"/>
    <property type="match status" value="1"/>
</dbReference>
<comment type="caution">
    <text evidence="7">The sequence shown here is derived from an EMBL/GenBank/DDBJ whole genome shotgun (WGS) entry which is preliminary data.</text>
</comment>
<evidence type="ECO:0008006" key="9">
    <source>
        <dbReference type="Google" id="ProtNLM"/>
    </source>
</evidence>
<sequence length="323" mass="36956">MRSYSDIPEEFEVSMSWPSAIKELLLFKKAEGYTEGTLKGYKSSMKLFSEYCVAKGYMSPANVPKRAVREFQADMNESHAVGYCNAHLSRIRAFYGFLCDEGDLPEYADPTRRLKMAEVLKKKLIIFNDEEVLQFIEAAGNQKNKFFAARDKLLIMMMADAGLRVREMVSLQDKEVTDEYIFVKKGKGNKQRMVYCSPAVAKEVIRYKRVRNAYFDSKNIPKNGMLFRNRDGGFLKNDGVQKMLKKLATVVDVRADVRVSPHTFRHYFAQSQLKNGCDILTLSRLLGHSNINTTQIYLEGLADEELVQSAISTSPLMNLRNRQ</sequence>
<evidence type="ECO:0000256" key="2">
    <source>
        <dbReference type="ARBA" id="ARBA00023125"/>
    </source>
</evidence>
<evidence type="ECO:0000259" key="6">
    <source>
        <dbReference type="PROSITE" id="PS51900"/>
    </source>
</evidence>
<keyword evidence="8" id="KW-1185">Reference proteome</keyword>
<dbReference type="eggNOG" id="COG4974">
    <property type="taxonomic scope" value="Bacteria"/>
</dbReference>
<dbReference type="AlphaFoldDB" id="R2SLP8"/>
<organism evidence="7 8">
    <name type="scientific">Enterococcus asini ATCC 700915</name>
    <dbReference type="NCBI Taxonomy" id="1158606"/>
    <lineage>
        <taxon>Bacteria</taxon>
        <taxon>Bacillati</taxon>
        <taxon>Bacillota</taxon>
        <taxon>Bacilli</taxon>
        <taxon>Lactobacillales</taxon>
        <taxon>Enterococcaceae</taxon>
        <taxon>Enterococcus</taxon>
    </lineage>
</organism>
<evidence type="ECO:0000313" key="7">
    <source>
        <dbReference type="EMBL" id="EOH89154.1"/>
    </source>
</evidence>
<reference evidence="7 8" key="1">
    <citation type="submission" date="2013-02" db="EMBL/GenBank/DDBJ databases">
        <title>The Genome Sequence of Enterococcus asini ATCC_700915.</title>
        <authorList>
            <consortium name="The Broad Institute Genome Sequencing Platform"/>
            <consortium name="The Broad Institute Genome Sequencing Center for Infectious Disease"/>
            <person name="Earl A.M."/>
            <person name="Gilmore M.S."/>
            <person name="Lebreton F."/>
            <person name="Walker B."/>
            <person name="Young S.K."/>
            <person name="Zeng Q."/>
            <person name="Gargeya S."/>
            <person name="Fitzgerald M."/>
            <person name="Haas B."/>
            <person name="Abouelleil A."/>
            <person name="Alvarado L."/>
            <person name="Arachchi H.M."/>
            <person name="Berlin A.M."/>
            <person name="Chapman S.B."/>
            <person name="Dewar J."/>
            <person name="Goldberg J."/>
            <person name="Griggs A."/>
            <person name="Gujja S."/>
            <person name="Hansen M."/>
            <person name="Howarth C."/>
            <person name="Imamovic A."/>
            <person name="Larimer J."/>
            <person name="McCowan C."/>
            <person name="Murphy C."/>
            <person name="Neiman D."/>
            <person name="Pearson M."/>
            <person name="Priest M."/>
            <person name="Roberts A."/>
            <person name="Saif S."/>
            <person name="Shea T."/>
            <person name="Sisk P."/>
            <person name="Sykes S."/>
            <person name="Wortman J."/>
            <person name="Nusbaum C."/>
            <person name="Birren B."/>
        </authorList>
    </citation>
    <scope>NUCLEOTIDE SEQUENCE [LARGE SCALE GENOMIC DNA]</scope>
    <source>
        <strain evidence="7 8">ATCC 700915</strain>
    </source>
</reference>
<dbReference type="Proteomes" id="UP000013777">
    <property type="component" value="Unassembled WGS sequence"/>
</dbReference>
<protein>
    <recommendedName>
        <fullName evidence="9">Integrase</fullName>
    </recommendedName>
</protein>
<comment type="similarity">
    <text evidence="1">Belongs to the 'phage' integrase family.</text>
</comment>
<dbReference type="GeneID" id="78365735"/>
<dbReference type="PROSITE" id="PS51900">
    <property type="entry name" value="CB"/>
    <property type="match status" value="1"/>
</dbReference>
<dbReference type="EMBL" id="AJAP01000007">
    <property type="protein sequence ID" value="EOH89154.1"/>
    <property type="molecule type" value="Genomic_DNA"/>
</dbReference>
<dbReference type="Gene3D" id="1.10.150.130">
    <property type="match status" value="1"/>
</dbReference>
<dbReference type="RefSeq" id="WP_010753344.1">
    <property type="nucleotide sequence ID" value="NZ_ASVU01000002.1"/>
</dbReference>
<proteinExistence type="inferred from homology"/>
<dbReference type="STRING" id="57732.RU94_GL001747"/>
<dbReference type="PATRIC" id="fig|1158606.3.peg.655"/>
<evidence type="ECO:0000256" key="3">
    <source>
        <dbReference type="ARBA" id="ARBA00023172"/>
    </source>
</evidence>
<dbReference type="SUPFAM" id="SSF56349">
    <property type="entry name" value="DNA breaking-rejoining enzymes"/>
    <property type="match status" value="1"/>
</dbReference>
<evidence type="ECO:0000256" key="4">
    <source>
        <dbReference type="PROSITE-ProRule" id="PRU01248"/>
    </source>
</evidence>
<dbReference type="InterPro" id="IPR044068">
    <property type="entry name" value="CB"/>
</dbReference>
<feature type="domain" description="Core-binding (CB)" evidence="6">
    <location>
        <begin position="15"/>
        <end position="99"/>
    </location>
</feature>
<dbReference type="InterPro" id="IPR010998">
    <property type="entry name" value="Integrase_recombinase_N"/>
</dbReference>
<feature type="domain" description="Tyr recombinase" evidence="5">
    <location>
        <begin position="122"/>
        <end position="311"/>
    </location>
</feature>
<dbReference type="HOGENOM" id="CLU_027562_9_0_9"/>
<evidence type="ECO:0000256" key="1">
    <source>
        <dbReference type="ARBA" id="ARBA00008857"/>
    </source>
</evidence>
<keyword evidence="2 4" id="KW-0238">DNA-binding</keyword>
<dbReference type="Pfam" id="PF00589">
    <property type="entry name" value="Phage_integrase"/>
    <property type="match status" value="1"/>
</dbReference>
<dbReference type="InterPro" id="IPR013762">
    <property type="entry name" value="Integrase-like_cat_sf"/>
</dbReference>
<dbReference type="GO" id="GO:0003677">
    <property type="term" value="F:DNA binding"/>
    <property type="evidence" value="ECO:0007669"/>
    <property type="project" value="UniProtKB-UniRule"/>
</dbReference>
<dbReference type="PROSITE" id="PS51898">
    <property type="entry name" value="TYR_RECOMBINASE"/>
    <property type="match status" value="1"/>
</dbReference>
<dbReference type="GO" id="GO:0006310">
    <property type="term" value="P:DNA recombination"/>
    <property type="evidence" value="ECO:0007669"/>
    <property type="project" value="UniProtKB-KW"/>
</dbReference>
<dbReference type="InterPro" id="IPR002104">
    <property type="entry name" value="Integrase_catalytic"/>
</dbReference>
<dbReference type="InterPro" id="IPR050090">
    <property type="entry name" value="Tyrosine_recombinase_XerCD"/>
</dbReference>
<evidence type="ECO:0000259" key="5">
    <source>
        <dbReference type="PROSITE" id="PS51898"/>
    </source>
</evidence>
<evidence type="ECO:0000313" key="8">
    <source>
        <dbReference type="Proteomes" id="UP000013777"/>
    </source>
</evidence>